<protein>
    <submittedName>
        <fullName evidence="8">Transcription factor TCP4</fullName>
    </submittedName>
</protein>
<feature type="compositionally biased region" description="Low complexity" evidence="6">
    <location>
        <begin position="41"/>
        <end position="70"/>
    </location>
</feature>
<dbReference type="InterPro" id="IPR017887">
    <property type="entry name" value="TF_TCP_subgr"/>
</dbReference>
<keyword evidence="3" id="KW-0238">DNA-binding</keyword>
<name>A0AAV6N7F7_9ROSI</name>
<dbReference type="Proteomes" id="UP000685013">
    <property type="component" value="Chromosome 9"/>
</dbReference>
<dbReference type="PANTHER" id="PTHR31072:SF240">
    <property type="entry name" value="TRANSCRIPTION FACTOR TCP10"/>
    <property type="match status" value="1"/>
</dbReference>
<feature type="non-terminal residue" evidence="8">
    <location>
        <position position="1"/>
    </location>
</feature>
<dbReference type="AlphaFoldDB" id="A0AAV6N7F7"/>
<evidence type="ECO:0000256" key="3">
    <source>
        <dbReference type="ARBA" id="ARBA00023125"/>
    </source>
</evidence>
<reference evidence="8 9" key="1">
    <citation type="journal article" date="2021" name="Hortic Res">
        <title>The domestication of Cucurbita argyrosperma as revealed by the genome of its wild relative.</title>
        <authorList>
            <person name="Barrera-Redondo J."/>
            <person name="Sanchez-de la Vega G."/>
            <person name="Aguirre-Liguori J.A."/>
            <person name="Castellanos-Morales G."/>
            <person name="Gutierrez-Guerrero Y.T."/>
            <person name="Aguirre-Dugua X."/>
            <person name="Aguirre-Planter E."/>
            <person name="Tenaillon M.I."/>
            <person name="Lira-Saade R."/>
            <person name="Eguiarte L.E."/>
        </authorList>
    </citation>
    <scope>NUCLEOTIDE SEQUENCE [LARGE SCALE GENOMIC DNA]</scope>
    <source>
        <strain evidence="8">JBR-2021</strain>
    </source>
</reference>
<evidence type="ECO:0000256" key="1">
    <source>
        <dbReference type="ARBA" id="ARBA00004123"/>
    </source>
</evidence>
<comment type="subcellular location">
    <subcellularLocation>
        <location evidence="1">Nucleus</location>
    </subcellularLocation>
</comment>
<dbReference type="GO" id="GO:2000032">
    <property type="term" value="P:regulation of secondary shoot formation"/>
    <property type="evidence" value="ECO:0007669"/>
    <property type="project" value="TreeGrafter"/>
</dbReference>
<keyword evidence="9" id="KW-1185">Reference proteome</keyword>
<feature type="region of interest" description="Disordered" evidence="6">
    <location>
        <begin position="24"/>
        <end position="130"/>
    </location>
</feature>
<dbReference type="Pfam" id="PF03634">
    <property type="entry name" value="TCP"/>
    <property type="match status" value="1"/>
</dbReference>
<organism evidence="8 9">
    <name type="scientific">Cucurbita argyrosperma subsp. sororia</name>
    <dbReference type="NCBI Taxonomy" id="37648"/>
    <lineage>
        <taxon>Eukaryota</taxon>
        <taxon>Viridiplantae</taxon>
        <taxon>Streptophyta</taxon>
        <taxon>Embryophyta</taxon>
        <taxon>Tracheophyta</taxon>
        <taxon>Spermatophyta</taxon>
        <taxon>Magnoliopsida</taxon>
        <taxon>eudicotyledons</taxon>
        <taxon>Gunneridae</taxon>
        <taxon>Pentapetalae</taxon>
        <taxon>rosids</taxon>
        <taxon>fabids</taxon>
        <taxon>Cucurbitales</taxon>
        <taxon>Cucurbitaceae</taxon>
        <taxon>Cucurbiteae</taxon>
        <taxon>Cucurbita</taxon>
    </lineage>
</organism>
<evidence type="ECO:0000256" key="6">
    <source>
        <dbReference type="SAM" id="MobiDB-lite"/>
    </source>
</evidence>
<dbReference type="InterPro" id="IPR005333">
    <property type="entry name" value="Transcription_factor_TCP"/>
</dbReference>
<dbReference type="EMBL" id="JAGKQH010000009">
    <property type="protein sequence ID" value="KAG6591924.1"/>
    <property type="molecule type" value="Genomic_DNA"/>
</dbReference>
<feature type="region of interest" description="Disordered" evidence="6">
    <location>
        <begin position="348"/>
        <end position="368"/>
    </location>
</feature>
<dbReference type="PROSITE" id="PS51369">
    <property type="entry name" value="TCP"/>
    <property type="match status" value="1"/>
</dbReference>
<feature type="domain" description="TCP" evidence="7">
    <location>
        <begin position="144"/>
        <end position="202"/>
    </location>
</feature>
<dbReference type="GO" id="GO:0003700">
    <property type="term" value="F:DNA-binding transcription factor activity"/>
    <property type="evidence" value="ECO:0007669"/>
    <property type="project" value="InterPro"/>
</dbReference>
<dbReference type="PANTHER" id="PTHR31072">
    <property type="entry name" value="TRANSCRIPTION FACTOR TCP4-RELATED"/>
    <property type="match status" value="1"/>
</dbReference>
<dbReference type="GO" id="GO:0005634">
    <property type="term" value="C:nucleus"/>
    <property type="evidence" value="ECO:0007669"/>
    <property type="project" value="UniProtKB-SubCell"/>
</dbReference>
<comment type="caution">
    <text evidence="8">The sequence shown here is derived from an EMBL/GenBank/DDBJ whole genome shotgun (WGS) entry which is preliminary data.</text>
</comment>
<gene>
    <name evidence="8" type="primary">TCP4</name>
    <name evidence="8" type="ORF">SDJN03_14270</name>
</gene>
<evidence type="ECO:0000259" key="7">
    <source>
        <dbReference type="PROSITE" id="PS51369"/>
    </source>
</evidence>
<evidence type="ECO:0000256" key="4">
    <source>
        <dbReference type="ARBA" id="ARBA00023163"/>
    </source>
</evidence>
<evidence type="ECO:0000313" key="8">
    <source>
        <dbReference type="EMBL" id="KAG6591924.1"/>
    </source>
</evidence>
<dbReference type="GO" id="GO:0043565">
    <property type="term" value="F:sequence-specific DNA binding"/>
    <property type="evidence" value="ECO:0007669"/>
    <property type="project" value="TreeGrafter"/>
</dbReference>
<keyword evidence="2" id="KW-0805">Transcription regulation</keyword>
<proteinExistence type="predicted"/>
<evidence type="ECO:0000256" key="5">
    <source>
        <dbReference type="ARBA" id="ARBA00023242"/>
    </source>
</evidence>
<feature type="compositionally biased region" description="Polar residues" evidence="6">
    <location>
        <begin position="525"/>
        <end position="536"/>
    </location>
</feature>
<evidence type="ECO:0000313" key="9">
    <source>
        <dbReference type="Proteomes" id="UP000685013"/>
    </source>
</evidence>
<feature type="compositionally biased region" description="Polar residues" evidence="6">
    <location>
        <begin position="351"/>
        <end position="368"/>
    </location>
</feature>
<feature type="region of interest" description="Disordered" evidence="6">
    <location>
        <begin position="516"/>
        <end position="536"/>
    </location>
</feature>
<sequence length="536" mass="59156">MAETFWRGFRINGGFSCRSHYRKVKRNRNRNRNQQSIQAGRGVSQGSESGSRSSSSPPSSSSSSSSAVPESDSRETKKRPCFPPVLDSSPAGWSFQDEGRMGEFWNQRPGKSPKPEVRSRGGGGGGVSDVVEVQGGRIVRSIGRKDRHSKVCTAKGTRDRRVRLSAHTAIEFYDVQDRLGYDRPSKAVDWLIKKAKPAIDKLRELPGWNPNVFDTNTGKSATHEEKKNSEYKIPVANRPPEGSITSNSNRRANFVFGDGGISECTMQNLEKTSTEENPNSDNSCFLPPSFNSDSIVDSFKSFLPMTTTAAAETPSSIFEFDTFPPDLQSRTSSRSQDLRLSLQSLKAPDSNLESEGTQHPIPQNHQNDHSFFSGTTSLYGFDEWSEQQPQSAMEINRFQRIMHRNTVTADHSSGGDGGVNGEFLYNSQVTTSNFPPASPYLQPLFGENQLVSQRGPLQSSYTPSIRAWIDPSIAFVDNQQQHVTPQSMNPSSFPGLGFAYGGFSRFLIPTLIPGEEEQHDGMSEKPSSASSNSRHC</sequence>
<keyword evidence="5" id="KW-0539">Nucleus</keyword>
<evidence type="ECO:0000256" key="2">
    <source>
        <dbReference type="ARBA" id="ARBA00023015"/>
    </source>
</evidence>
<keyword evidence="4" id="KW-0804">Transcription</keyword>
<accession>A0AAV6N7F7</accession>